<proteinExistence type="predicted"/>
<accession>A0A5C3NHJ7</accession>
<feature type="region of interest" description="Disordered" evidence="1">
    <location>
        <begin position="23"/>
        <end position="70"/>
    </location>
</feature>
<evidence type="ECO:0000313" key="2">
    <source>
        <dbReference type="EMBL" id="TFK55548.1"/>
    </source>
</evidence>
<feature type="compositionally biased region" description="Basic and acidic residues" evidence="1">
    <location>
        <begin position="28"/>
        <end position="38"/>
    </location>
</feature>
<sequence>MWQGREMKHRFIKHPATQELAGLSSDSQYERSPGEALRKSMSCIPEGDARIVNRGSTTLPNQRTSRSGLG</sequence>
<keyword evidence="3" id="KW-1185">Reference proteome</keyword>
<gene>
    <name evidence="2" type="ORF">OE88DRAFT_633160</name>
</gene>
<protein>
    <submittedName>
        <fullName evidence="2">Uncharacterized protein</fullName>
    </submittedName>
</protein>
<evidence type="ECO:0000256" key="1">
    <source>
        <dbReference type="SAM" id="MobiDB-lite"/>
    </source>
</evidence>
<evidence type="ECO:0000313" key="3">
    <source>
        <dbReference type="Proteomes" id="UP000305948"/>
    </source>
</evidence>
<dbReference type="AlphaFoldDB" id="A0A5C3NHJ7"/>
<dbReference type="EMBL" id="ML213504">
    <property type="protein sequence ID" value="TFK55548.1"/>
    <property type="molecule type" value="Genomic_DNA"/>
</dbReference>
<feature type="compositionally biased region" description="Polar residues" evidence="1">
    <location>
        <begin position="54"/>
        <end position="70"/>
    </location>
</feature>
<name>A0A5C3NHJ7_9AGAM</name>
<reference evidence="2 3" key="1">
    <citation type="journal article" date="2019" name="Nat. Ecol. Evol.">
        <title>Megaphylogeny resolves global patterns of mushroom evolution.</title>
        <authorList>
            <person name="Varga T."/>
            <person name="Krizsan K."/>
            <person name="Foldi C."/>
            <person name="Dima B."/>
            <person name="Sanchez-Garcia M."/>
            <person name="Sanchez-Ramirez S."/>
            <person name="Szollosi G.J."/>
            <person name="Szarkandi J.G."/>
            <person name="Papp V."/>
            <person name="Albert L."/>
            <person name="Andreopoulos W."/>
            <person name="Angelini C."/>
            <person name="Antonin V."/>
            <person name="Barry K.W."/>
            <person name="Bougher N.L."/>
            <person name="Buchanan P."/>
            <person name="Buyck B."/>
            <person name="Bense V."/>
            <person name="Catcheside P."/>
            <person name="Chovatia M."/>
            <person name="Cooper J."/>
            <person name="Damon W."/>
            <person name="Desjardin D."/>
            <person name="Finy P."/>
            <person name="Geml J."/>
            <person name="Haridas S."/>
            <person name="Hughes K."/>
            <person name="Justo A."/>
            <person name="Karasinski D."/>
            <person name="Kautmanova I."/>
            <person name="Kiss B."/>
            <person name="Kocsube S."/>
            <person name="Kotiranta H."/>
            <person name="LaButti K.M."/>
            <person name="Lechner B.E."/>
            <person name="Liimatainen K."/>
            <person name="Lipzen A."/>
            <person name="Lukacs Z."/>
            <person name="Mihaltcheva S."/>
            <person name="Morgado L.N."/>
            <person name="Niskanen T."/>
            <person name="Noordeloos M.E."/>
            <person name="Ohm R.A."/>
            <person name="Ortiz-Santana B."/>
            <person name="Ovrebo C."/>
            <person name="Racz N."/>
            <person name="Riley R."/>
            <person name="Savchenko A."/>
            <person name="Shiryaev A."/>
            <person name="Soop K."/>
            <person name="Spirin V."/>
            <person name="Szebenyi C."/>
            <person name="Tomsovsky M."/>
            <person name="Tulloss R.E."/>
            <person name="Uehling J."/>
            <person name="Grigoriev I.V."/>
            <person name="Vagvolgyi C."/>
            <person name="Papp T."/>
            <person name="Martin F.M."/>
            <person name="Miettinen O."/>
            <person name="Hibbett D.S."/>
            <person name="Nagy L.G."/>
        </authorList>
    </citation>
    <scope>NUCLEOTIDE SEQUENCE [LARGE SCALE GENOMIC DNA]</scope>
    <source>
        <strain evidence="2 3">OMC1185</strain>
    </source>
</reference>
<organism evidence="2 3">
    <name type="scientific">Heliocybe sulcata</name>
    <dbReference type="NCBI Taxonomy" id="5364"/>
    <lineage>
        <taxon>Eukaryota</taxon>
        <taxon>Fungi</taxon>
        <taxon>Dikarya</taxon>
        <taxon>Basidiomycota</taxon>
        <taxon>Agaricomycotina</taxon>
        <taxon>Agaricomycetes</taxon>
        <taxon>Gloeophyllales</taxon>
        <taxon>Gloeophyllaceae</taxon>
        <taxon>Heliocybe</taxon>
    </lineage>
</organism>
<dbReference type="Proteomes" id="UP000305948">
    <property type="component" value="Unassembled WGS sequence"/>
</dbReference>